<accession>A0A1Y3AX83</accession>
<evidence type="ECO:0000313" key="3">
    <source>
        <dbReference type="Proteomes" id="UP000194236"/>
    </source>
</evidence>
<sequence length="136" mass="15885">MPEPIHLLTKKCWAKDFFNRIQPSGVFRELVLILYDARKYRKQYVINDGIMIEMINNKMNLNENNGRIKEYPYLLKNRNNRIGSGSSNTSMINNNGYSKRSLLPMGNGYQQRPPSLYDDDDIDVDDDDDDDDDIDD</sequence>
<evidence type="ECO:0000313" key="2">
    <source>
        <dbReference type="EMBL" id="OTF72394.1"/>
    </source>
</evidence>
<protein>
    <submittedName>
        <fullName evidence="2">Uncharacterized protein</fullName>
    </submittedName>
</protein>
<evidence type="ECO:0000256" key="1">
    <source>
        <dbReference type="SAM" id="MobiDB-lite"/>
    </source>
</evidence>
<dbReference type="EMBL" id="MUJZ01056378">
    <property type="protein sequence ID" value="OTF72394.1"/>
    <property type="molecule type" value="Genomic_DNA"/>
</dbReference>
<dbReference type="Proteomes" id="UP000194236">
    <property type="component" value="Unassembled WGS sequence"/>
</dbReference>
<keyword evidence="3" id="KW-1185">Reference proteome</keyword>
<proteinExistence type="predicted"/>
<organism evidence="2 3">
    <name type="scientific">Euroglyphus maynei</name>
    <name type="common">Mayne's house dust mite</name>
    <dbReference type="NCBI Taxonomy" id="6958"/>
    <lineage>
        <taxon>Eukaryota</taxon>
        <taxon>Metazoa</taxon>
        <taxon>Ecdysozoa</taxon>
        <taxon>Arthropoda</taxon>
        <taxon>Chelicerata</taxon>
        <taxon>Arachnida</taxon>
        <taxon>Acari</taxon>
        <taxon>Acariformes</taxon>
        <taxon>Sarcoptiformes</taxon>
        <taxon>Astigmata</taxon>
        <taxon>Psoroptidia</taxon>
        <taxon>Analgoidea</taxon>
        <taxon>Pyroglyphidae</taxon>
        <taxon>Pyroglyphinae</taxon>
        <taxon>Euroglyphus</taxon>
    </lineage>
</organism>
<name>A0A1Y3AX83_EURMA</name>
<feature type="region of interest" description="Disordered" evidence="1">
    <location>
        <begin position="82"/>
        <end position="136"/>
    </location>
</feature>
<comment type="caution">
    <text evidence="2">The sequence shown here is derived from an EMBL/GenBank/DDBJ whole genome shotgun (WGS) entry which is preliminary data.</text>
</comment>
<feature type="non-terminal residue" evidence="2">
    <location>
        <position position="136"/>
    </location>
</feature>
<dbReference type="AlphaFoldDB" id="A0A1Y3AX83"/>
<feature type="compositionally biased region" description="Acidic residues" evidence="1">
    <location>
        <begin position="117"/>
        <end position="136"/>
    </location>
</feature>
<reference evidence="2 3" key="1">
    <citation type="submission" date="2017-03" db="EMBL/GenBank/DDBJ databases">
        <title>Genome Survey of Euroglyphus maynei.</title>
        <authorList>
            <person name="Arlian L.G."/>
            <person name="Morgan M.S."/>
            <person name="Rider S.D."/>
        </authorList>
    </citation>
    <scope>NUCLEOTIDE SEQUENCE [LARGE SCALE GENOMIC DNA]</scope>
    <source>
        <strain evidence="2">Arlian Lab</strain>
        <tissue evidence="2">Whole body</tissue>
    </source>
</reference>
<gene>
    <name evidence="2" type="ORF">BLA29_012371</name>
</gene>